<proteinExistence type="predicted"/>
<evidence type="ECO:0000256" key="1">
    <source>
        <dbReference type="SAM" id="SignalP"/>
    </source>
</evidence>
<protein>
    <submittedName>
        <fullName evidence="2">Uncharacterized protein</fullName>
    </submittedName>
</protein>
<sequence length="64" mass="7246">MRKNAASTTHILSCLLSLLFLFHCFQINLGIGQFERNFPMGLKWILQTPKTQSNGLSTALSDKY</sequence>
<evidence type="ECO:0000313" key="2">
    <source>
        <dbReference type="EMBL" id="QHN79597.1"/>
    </source>
</evidence>
<feature type="signal peptide" evidence="1">
    <location>
        <begin position="1"/>
        <end position="30"/>
    </location>
</feature>
<feature type="chain" id="PRO_5025415888" evidence="1">
    <location>
        <begin position="31"/>
        <end position="64"/>
    </location>
</feature>
<reference evidence="2 3" key="1">
    <citation type="submission" date="2020-01" db="EMBL/GenBank/DDBJ databases">
        <title>Genome sequence of Arachis hypogaea, cultivar Shitouqi.</title>
        <authorList>
            <person name="Zhuang W."/>
            <person name="Chen H."/>
            <person name="Varshney R."/>
            <person name="Wang D."/>
            <person name="Ming R."/>
        </authorList>
    </citation>
    <scope>NUCLEOTIDE SEQUENCE [LARGE SCALE GENOMIC DNA]</scope>
    <source>
        <tissue evidence="2">Young leaf</tissue>
    </source>
</reference>
<dbReference type="Proteomes" id="UP000464620">
    <property type="component" value="Chromosome B09"/>
</dbReference>
<dbReference type="EMBL" id="CP031001">
    <property type="protein sequence ID" value="QHN79597.1"/>
    <property type="molecule type" value="Genomic_DNA"/>
</dbReference>
<gene>
    <name evidence="2" type="ORF">DS421_19g671310</name>
</gene>
<keyword evidence="1" id="KW-0732">Signal</keyword>
<dbReference type="AlphaFoldDB" id="A0A6B9VEK9"/>
<evidence type="ECO:0000313" key="3">
    <source>
        <dbReference type="Proteomes" id="UP000464620"/>
    </source>
</evidence>
<accession>A0A6B9VEK9</accession>
<name>A0A6B9VEK9_ARAHY</name>
<organism evidence="2 3">
    <name type="scientific">Arachis hypogaea</name>
    <name type="common">Peanut</name>
    <dbReference type="NCBI Taxonomy" id="3818"/>
    <lineage>
        <taxon>Eukaryota</taxon>
        <taxon>Viridiplantae</taxon>
        <taxon>Streptophyta</taxon>
        <taxon>Embryophyta</taxon>
        <taxon>Tracheophyta</taxon>
        <taxon>Spermatophyta</taxon>
        <taxon>Magnoliopsida</taxon>
        <taxon>eudicotyledons</taxon>
        <taxon>Gunneridae</taxon>
        <taxon>Pentapetalae</taxon>
        <taxon>rosids</taxon>
        <taxon>fabids</taxon>
        <taxon>Fabales</taxon>
        <taxon>Fabaceae</taxon>
        <taxon>Papilionoideae</taxon>
        <taxon>50 kb inversion clade</taxon>
        <taxon>dalbergioids sensu lato</taxon>
        <taxon>Dalbergieae</taxon>
        <taxon>Pterocarpus clade</taxon>
        <taxon>Arachis</taxon>
    </lineage>
</organism>